<dbReference type="InParanoid" id="F6YIF4"/>
<dbReference type="GO" id="GO:0004674">
    <property type="term" value="F:protein serine/threonine kinase activity"/>
    <property type="evidence" value="ECO:0007669"/>
    <property type="project" value="UniProtKB-KW"/>
</dbReference>
<dbReference type="InterPro" id="IPR011009">
    <property type="entry name" value="Kinase-like_dom_sf"/>
</dbReference>
<dbReference type="PROSITE" id="PS00108">
    <property type="entry name" value="PROTEIN_KINASE_ST"/>
    <property type="match status" value="1"/>
</dbReference>
<keyword evidence="6" id="KW-0418">Kinase</keyword>
<dbReference type="Gene3D" id="3.30.200.20">
    <property type="entry name" value="Phosphorylase Kinase, domain 1"/>
    <property type="match status" value="1"/>
</dbReference>
<dbReference type="InterPro" id="IPR051824">
    <property type="entry name" value="LRR_Rcpt-Like_S/T_Kinase"/>
</dbReference>
<reference evidence="13" key="3">
    <citation type="submission" date="2025-08" db="UniProtKB">
        <authorList>
            <consortium name="Ensembl"/>
        </authorList>
    </citation>
    <scope>IDENTIFICATION</scope>
</reference>
<comment type="catalytic activity">
    <reaction evidence="9">
        <text>L-seryl-[protein] + ATP = O-phospho-L-seryl-[protein] + ADP + H(+)</text>
        <dbReference type="Rhea" id="RHEA:17989"/>
        <dbReference type="Rhea" id="RHEA-COMP:9863"/>
        <dbReference type="Rhea" id="RHEA-COMP:11604"/>
        <dbReference type="ChEBI" id="CHEBI:15378"/>
        <dbReference type="ChEBI" id="CHEBI:29999"/>
        <dbReference type="ChEBI" id="CHEBI:30616"/>
        <dbReference type="ChEBI" id="CHEBI:83421"/>
        <dbReference type="ChEBI" id="CHEBI:456216"/>
        <dbReference type="EC" id="2.7.11.1"/>
    </reaction>
</comment>
<reference evidence="14" key="1">
    <citation type="journal article" date="2002" name="Science">
        <title>The draft genome of Ciona intestinalis: insights into chordate and vertebrate origins.</title>
        <authorList>
            <person name="Dehal P."/>
            <person name="Satou Y."/>
            <person name="Campbell R.K."/>
            <person name="Chapman J."/>
            <person name="Degnan B."/>
            <person name="De Tomaso A."/>
            <person name="Davidson B."/>
            <person name="Di Gregorio A."/>
            <person name="Gelpke M."/>
            <person name="Goodstein D.M."/>
            <person name="Harafuji N."/>
            <person name="Hastings K.E."/>
            <person name="Ho I."/>
            <person name="Hotta K."/>
            <person name="Huang W."/>
            <person name="Kawashima T."/>
            <person name="Lemaire P."/>
            <person name="Martinez D."/>
            <person name="Meinertzhagen I.A."/>
            <person name="Necula S."/>
            <person name="Nonaka M."/>
            <person name="Putnam N."/>
            <person name="Rash S."/>
            <person name="Saiga H."/>
            <person name="Satake M."/>
            <person name="Terry A."/>
            <person name="Yamada L."/>
            <person name="Wang H.G."/>
            <person name="Awazu S."/>
            <person name="Azumi K."/>
            <person name="Boore J."/>
            <person name="Branno M."/>
            <person name="Chin-Bow S."/>
            <person name="DeSantis R."/>
            <person name="Doyle S."/>
            <person name="Francino P."/>
            <person name="Keys D.N."/>
            <person name="Haga S."/>
            <person name="Hayashi H."/>
            <person name="Hino K."/>
            <person name="Imai K.S."/>
            <person name="Inaba K."/>
            <person name="Kano S."/>
            <person name="Kobayashi K."/>
            <person name="Kobayashi M."/>
            <person name="Lee B.I."/>
            <person name="Makabe K.W."/>
            <person name="Manohar C."/>
            <person name="Matassi G."/>
            <person name="Medina M."/>
            <person name="Mochizuki Y."/>
            <person name="Mount S."/>
            <person name="Morishita T."/>
            <person name="Miura S."/>
            <person name="Nakayama A."/>
            <person name="Nishizaka S."/>
            <person name="Nomoto H."/>
            <person name="Ohta F."/>
            <person name="Oishi K."/>
            <person name="Rigoutsos I."/>
            <person name="Sano M."/>
            <person name="Sasaki A."/>
            <person name="Sasakura Y."/>
            <person name="Shoguchi E."/>
            <person name="Shin-i T."/>
            <person name="Spagnuolo A."/>
            <person name="Stainier D."/>
            <person name="Suzuki M.M."/>
            <person name="Tassy O."/>
            <person name="Takatori N."/>
            <person name="Tokuoka M."/>
            <person name="Yagi K."/>
            <person name="Yoshizaki F."/>
            <person name="Wada S."/>
            <person name="Zhang C."/>
            <person name="Hyatt P.D."/>
            <person name="Larimer F."/>
            <person name="Detter C."/>
            <person name="Doggett N."/>
            <person name="Glavina T."/>
            <person name="Hawkins T."/>
            <person name="Richardson P."/>
            <person name="Lucas S."/>
            <person name="Kohara Y."/>
            <person name="Levine M."/>
            <person name="Satoh N."/>
            <person name="Rokhsar D.S."/>
        </authorList>
    </citation>
    <scope>NUCLEOTIDE SEQUENCE [LARGE SCALE GENOMIC DNA]</scope>
</reference>
<evidence type="ECO:0000256" key="3">
    <source>
        <dbReference type="ARBA" id="ARBA00022527"/>
    </source>
</evidence>
<dbReference type="GO" id="GO:0019221">
    <property type="term" value="P:cytokine-mediated signaling pathway"/>
    <property type="evidence" value="ECO:0000318"/>
    <property type="project" value="GO_Central"/>
</dbReference>
<evidence type="ECO:0000313" key="13">
    <source>
        <dbReference type="Ensembl" id="ENSCINP00000015329.3"/>
    </source>
</evidence>
<dbReference type="InterPro" id="IPR008271">
    <property type="entry name" value="Ser/Thr_kinase_AS"/>
</dbReference>
<organism evidence="13 14">
    <name type="scientific">Ciona intestinalis</name>
    <name type="common">Transparent sea squirt</name>
    <name type="synonym">Ascidia intestinalis</name>
    <dbReference type="NCBI Taxonomy" id="7719"/>
    <lineage>
        <taxon>Eukaryota</taxon>
        <taxon>Metazoa</taxon>
        <taxon>Chordata</taxon>
        <taxon>Tunicata</taxon>
        <taxon>Ascidiacea</taxon>
        <taxon>Phlebobranchia</taxon>
        <taxon>Cionidae</taxon>
        <taxon>Ciona</taxon>
    </lineage>
</organism>
<evidence type="ECO:0000259" key="12">
    <source>
        <dbReference type="PROSITE" id="PS50011"/>
    </source>
</evidence>
<dbReference type="GO" id="GO:0005634">
    <property type="term" value="C:nucleus"/>
    <property type="evidence" value="ECO:0000318"/>
    <property type="project" value="GO_Central"/>
</dbReference>
<dbReference type="PANTHER" id="PTHR48006:SF102">
    <property type="entry name" value="LEUCINE-RICH REPEAT-CONTAINING PROTEIN DDB_G0281931-RELATED"/>
    <property type="match status" value="1"/>
</dbReference>
<evidence type="ECO:0000256" key="8">
    <source>
        <dbReference type="ARBA" id="ARBA00047899"/>
    </source>
</evidence>
<dbReference type="InterPro" id="IPR001245">
    <property type="entry name" value="Ser-Thr/Tyr_kinase_cat_dom"/>
</dbReference>
<dbReference type="Pfam" id="PF07714">
    <property type="entry name" value="PK_Tyr_Ser-Thr"/>
    <property type="match status" value="1"/>
</dbReference>
<dbReference type="Ensembl" id="ENSCINT00000015329.3">
    <property type="protein sequence ID" value="ENSCINP00000015329.3"/>
    <property type="gene ID" value="ENSCING00000007470.3"/>
</dbReference>
<reference evidence="13" key="4">
    <citation type="submission" date="2025-09" db="UniProtKB">
        <authorList>
            <consortium name="Ensembl"/>
        </authorList>
    </citation>
    <scope>IDENTIFICATION</scope>
</reference>
<dbReference type="InterPro" id="IPR000719">
    <property type="entry name" value="Prot_kinase_dom"/>
</dbReference>
<dbReference type="GO" id="GO:0035556">
    <property type="term" value="P:intracellular signal transduction"/>
    <property type="evidence" value="ECO:0000318"/>
    <property type="project" value="GO_Central"/>
</dbReference>
<evidence type="ECO:0000256" key="6">
    <source>
        <dbReference type="ARBA" id="ARBA00022777"/>
    </source>
</evidence>
<keyword evidence="4" id="KW-0808">Transferase</keyword>
<dbReference type="GO" id="GO:0043123">
    <property type="term" value="P:positive regulation of canonical NF-kappaB signal transduction"/>
    <property type="evidence" value="ECO:0000318"/>
    <property type="project" value="GO_Central"/>
</dbReference>
<dbReference type="FunFam" id="3.30.200.20:FF:001302">
    <property type="entry name" value="interleukin-1 receptor-associated kinase 4"/>
    <property type="match status" value="1"/>
</dbReference>
<dbReference type="Gene3D" id="1.10.510.10">
    <property type="entry name" value="Transferase(Phosphotransferase) domain 1"/>
    <property type="match status" value="1"/>
</dbReference>
<evidence type="ECO:0000256" key="4">
    <source>
        <dbReference type="ARBA" id="ARBA00022679"/>
    </source>
</evidence>
<dbReference type="GO" id="GO:0031663">
    <property type="term" value="P:lipopolysaccharide-mediated signaling pathway"/>
    <property type="evidence" value="ECO:0000318"/>
    <property type="project" value="GO_Central"/>
</dbReference>
<dbReference type="GO" id="GO:0005886">
    <property type="term" value="C:plasma membrane"/>
    <property type="evidence" value="ECO:0000318"/>
    <property type="project" value="GO_Central"/>
</dbReference>
<sequence length="478" mass="53552">MSWGWGSFQTPRKQVTAQTYIRNLPYSVLKSIADDLDTAGTATNWRDFVLKIPRGPNDPEPRYQLQDIRKFEMIAGRGDSPTTAAIDAWSTSNATVQDLINVLTSLGLISMVNMLKSQVTMPPPYEEAVNREQTQSTLPYPQQAQYRPVPTPVGQPYQPYPNHNIHQPVSPYSYSSLKMLTSDFNDSLKLGEGAFGSVFQGHLTQPKDGDSLERKIAIKRLKLDTPEFATAITEQFKKEVHVISELQHENILPLMGYSCDGPELCLVYDYMFNGSLSSSLESCRLGKVVLLVGQRLEIAKGSSNGISYLHEQKLIHRDIKSSNILLDSNMKPRISDFGLIRSTSTKTVDLTSTKTTNPIGTMVYMSPEAFKGVVSYSMDVYSFGVVLLELLTGLPVLDENRDPSHLPMFIEESMEEDETSLSMFADTRAGPWSNGVDDSIYELSSQCLDFRYKRRPTMHKVLSELSAMLSMMCVCFHC</sequence>
<comment type="similarity">
    <text evidence="1">Belongs to the protein kinase superfamily. TKL Ser/Thr protein kinase family. Pelle subfamily.</text>
</comment>
<dbReference type="STRING" id="7719.ENSCINP00000015329"/>
<dbReference type="Proteomes" id="UP000008144">
    <property type="component" value="Chromosome 8"/>
</dbReference>
<dbReference type="InterPro" id="IPR011029">
    <property type="entry name" value="DEATH-like_dom_sf"/>
</dbReference>
<dbReference type="GO" id="GO:0031349">
    <property type="term" value="P:positive regulation of defense response"/>
    <property type="evidence" value="ECO:0007669"/>
    <property type="project" value="UniProtKB-ARBA"/>
</dbReference>
<dbReference type="OMA" id="IILEDWG"/>
<evidence type="ECO:0000256" key="7">
    <source>
        <dbReference type="ARBA" id="ARBA00022840"/>
    </source>
</evidence>
<feature type="binding site" evidence="10">
    <location>
        <position position="219"/>
    </location>
    <ligand>
        <name>ATP</name>
        <dbReference type="ChEBI" id="CHEBI:30616"/>
    </ligand>
</feature>
<dbReference type="PROSITE" id="PS50011">
    <property type="entry name" value="PROTEIN_KINASE_DOM"/>
    <property type="match status" value="1"/>
</dbReference>
<dbReference type="EC" id="2.7.11.1" evidence="2"/>
<dbReference type="GO" id="GO:0005737">
    <property type="term" value="C:cytoplasm"/>
    <property type="evidence" value="ECO:0000318"/>
    <property type="project" value="GO_Central"/>
</dbReference>
<dbReference type="PROSITE" id="PS00107">
    <property type="entry name" value="PROTEIN_KINASE_ATP"/>
    <property type="match status" value="1"/>
</dbReference>
<evidence type="ECO:0000256" key="9">
    <source>
        <dbReference type="ARBA" id="ARBA00048679"/>
    </source>
</evidence>
<accession>F6YIF4</accession>
<keyword evidence="3 11" id="KW-0723">Serine/threonine-protein kinase</keyword>
<proteinExistence type="inferred from homology"/>
<evidence type="ECO:0000313" key="14">
    <source>
        <dbReference type="Proteomes" id="UP000008144"/>
    </source>
</evidence>
<keyword evidence="5 10" id="KW-0547">Nucleotide-binding</keyword>
<name>F6YIF4_CIOIN</name>
<evidence type="ECO:0000256" key="1">
    <source>
        <dbReference type="ARBA" id="ARBA00008718"/>
    </source>
</evidence>
<protein>
    <recommendedName>
        <fullName evidence="2">non-specific serine/threonine protein kinase</fullName>
        <ecNumber evidence="2">2.7.11.1</ecNumber>
    </recommendedName>
</protein>
<dbReference type="CDD" id="cd08309">
    <property type="entry name" value="Death_IRAK"/>
    <property type="match status" value="1"/>
</dbReference>
<dbReference type="GeneTree" id="ENSGT00940000158792"/>
<dbReference type="AlphaFoldDB" id="F6YIF4"/>
<reference evidence="13" key="2">
    <citation type="journal article" date="2008" name="Genome Biol.">
        <title>Improved genome assembly and evidence-based global gene model set for the chordate Ciona intestinalis: new insight into intron and operon populations.</title>
        <authorList>
            <person name="Satou Y."/>
            <person name="Mineta K."/>
            <person name="Ogasawara M."/>
            <person name="Sasakura Y."/>
            <person name="Shoguchi E."/>
            <person name="Ueno K."/>
            <person name="Yamada L."/>
            <person name="Matsumoto J."/>
            <person name="Wasserscheid J."/>
            <person name="Dewar K."/>
            <person name="Wiley G.B."/>
            <person name="Macmil S.L."/>
            <person name="Roe B.A."/>
            <person name="Zeller R.W."/>
            <person name="Hastings K.E."/>
            <person name="Lemaire P."/>
            <person name="Lindquist E."/>
            <person name="Endo T."/>
            <person name="Hotta K."/>
            <person name="Inaba K."/>
        </authorList>
    </citation>
    <scope>NUCLEOTIDE SEQUENCE [LARGE SCALE GENOMIC DNA]</scope>
    <source>
        <strain evidence="13">wild type</strain>
    </source>
</reference>
<dbReference type="PANTHER" id="PTHR48006">
    <property type="entry name" value="LEUCINE-RICH REPEAT-CONTAINING PROTEIN DDB_G0281931-RELATED"/>
    <property type="match status" value="1"/>
</dbReference>
<dbReference type="EMBL" id="EAAA01002714">
    <property type="status" value="NOT_ANNOTATED_CDS"/>
    <property type="molecule type" value="Genomic_DNA"/>
</dbReference>
<dbReference type="FunFam" id="1.10.510.10:FF:000754">
    <property type="entry name" value="Interleukin-1 receptor-associated kinase"/>
    <property type="match status" value="1"/>
</dbReference>
<dbReference type="GO" id="GO:0005524">
    <property type="term" value="F:ATP binding"/>
    <property type="evidence" value="ECO:0007669"/>
    <property type="project" value="UniProtKB-UniRule"/>
</dbReference>
<dbReference type="SMR" id="F6YIF4"/>
<dbReference type="FunCoup" id="F6YIF4">
    <property type="interactions" value="406"/>
</dbReference>
<feature type="domain" description="Protein kinase" evidence="12">
    <location>
        <begin position="184"/>
        <end position="469"/>
    </location>
</feature>
<keyword evidence="7 10" id="KW-0067">ATP-binding</keyword>
<dbReference type="HOGENOM" id="CLU_000288_21_15_1"/>
<dbReference type="Gene3D" id="1.10.533.10">
    <property type="entry name" value="Death Domain, Fas"/>
    <property type="match status" value="1"/>
</dbReference>
<dbReference type="SUPFAM" id="SSF47986">
    <property type="entry name" value="DEATH domain"/>
    <property type="match status" value="1"/>
</dbReference>
<evidence type="ECO:0000256" key="11">
    <source>
        <dbReference type="RuleBase" id="RU000304"/>
    </source>
</evidence>
<dbReference type="GO" id="GO:0009893">
    <property type="term" value="P:positive regulation of metabolic process"/>
    <property type="evidence" value="ECO:0007669"/>
    <property type="project" value="UniProtKB-ARBA"/>
</dbReference>
<evidence type="ECO:0000256" key="2">
    <source>
        <dbReference type="ARBA" id="ARBA00012513"/>
    </source>
</evidence>
<evidence type="ECO:0000256" key="5">
    <source>
        <dbReference type="ARBA" id="ARBA00022741"/>
    </source>
</evidence>
<dbReference type="SMART" id="SM00220">
    <property type="entry name" value="S_TKc"/>
    <property type="match status" value="1"/>
</dbReference>
<evidence type="ECO:0000256" key="10">
    <source>
        <dbReference type="PROSITE-ProRule" id="PRU10141"/>
    </source>
</evidence>
<keyword evidence="14" id="KW-1185">Reference proteome</keyword>
<dbReference type="InterPro" id="IPR017441">
    <property type="entry name" value="Protein_kinase_ATP_BS"/>
</dbReference>
<dbReference type="SUPFAM" id="SSF56112">
    <property type="entry name" value="Protein kinase-like (PK-like)"/>
    <property type="match status" value="1"/>
</dbReference>
<dbReference type="GO" id="GO:0008063">
    <property type="term" value="P:Toll signaling pathway"/>
    <property type="evidence" value="ECO:0000318"/>
    <property type="project" value="GO_Central"/>
</dbReference>
<comment type="catalytic activity">
    <reaction evidence="8">
        <text>L-threonyl-[protein] + ATP = O-phospho-L-threonyl-[protein] + ADP + H(+)</text>
        <dbReference type="Rhea" id="RHEA:46608"/>
        <dbReference type="Rhea" id="RHEA-COMP:11060"/>
        <dbReference type="Rhea" id="RHEA-COMP:11605"/>
        <dbReference type="ChEBI" id="CHEBI:15378"/>
        <dbReference type="ChEBI" id="CHEBI:30013"/>
        <dbReference type="ChEBI" id="CHEBI:30616"/>
        <dbReference type="ChEBI" id="CHEBI:61977"/>
        <dbReference type="ChEBI" id="CHEBI:456216"/>
        <dbReference type="EC" id="2.7.11.1"/>
    </reaction>
</comment>